<protein>
    <submittedName>
        <fullName evidence="2">(African queen) hypothetical protein</fullName>
    </submittedName>
</protein>
<dbReference type="Proteomes" id="UP000789524">
    <property type="component" value="Unassembled WGS sequence"/>
</dbReference>
<evidence type="ECO:0000313" key="3">
    <source>
        <dbReference type="Proteomes" id="UP000789524"/>
    </source>
</evidence>
<gene>
    <name evidence="2" type="ORF">DCHRY22_LOCUS5849</name>
</gene>
<dbReference type="OrthoDB" id="2195431at2759"/>
<proteinExistence type="predicted"/>
<organism evidence="2 3">
    <name type="scientific">Danaus chrysippus</name>
    <name type="common">African queen</name>
    <dbReference type="NCBI Taxonomy" id="151541"/>
    <lineage>
        <taxon>Eukaryota</taxon>
        <taxon>Metazoa</taxon>
        <taxon>Ecdysozoa</taxon>
        <taxon>Arthropoda</taxon>
        <taxon>Hexapoda</taxon>
        <taxon>Insecta</taxon>
        <taxon>Pterygota</taxon>
        <taxon>Neoptera</taxon>
        <taxon>Endopterygota</taxon>
        <taxon>Lepidoptera</taxon>
        <taxon>Glossata</taxon>
        <taxon>Ditrysia</taxon>
        <taxon>Papilionoidea</taxon>
        <taxon>Nymphalidae</taxon>
        <taxon>Danainae</taxon>
        <taxon>Danaini</taxon>
        <taxon>Danaina</taxon>
        <taxon>Danaus</taxon>
        <taxon>Anosia</taxon>
    </lineage>
</organism>
<evidence type="ECO:0000313" key="2">
    <source>
        <dbReference type="EMBL" id="CAG9564927.1"/>
    </source>
</evidence>
<feature type="region of interest" description="Disordered" evidence="1">
    <location>
        <begin position="49"/>
        <end position="70"/>
    </location>
</feature>
<keyword evidence="3" id="KW-1185">Reference proteome</keyword>
<evidence type="ECO:0000256" key="1">
    <source>
        <dbReference type="SAM" id="MobiDB-lite"/>
    </source>
</evidence>
<dbReference type="EMBL" id="CAKASE010000052">
    <property type="protein sequence ID" value="CAG9564927.1"/>
    <property type="molecule type" value="Genomic_DNA"/>
</dbReference>
<comment type="caution">
    <text evidence="2">The sequence shown here is derived from an EMBL/GenBank/DDBJ whole genome shotgun (WGS) entry which is preliminary data.</text>
</comment>
<feature type="compositionally biased region" description="Low complexity" evidence="1">
    <location>
        <begin position="59"/>
        <end position="70"/>
    </location>
</feature>
<sequence length="160" mass="18226">MGDFPDPDEEYELMYSDDLELIREIDDGTDSKKIKNKVLPAKRSLDFSSPVQKPLLHTQQSSANASSLSESYQSQTDIISSIPTKRTAEDLFGDINDIDFDDLGLPSKRQKTEEENDLELINKIIESRKMRQMLSEPNRALLDNMSNYNVSKNLSLKIPK</sequence>
<name>A0A8J2QKJ3_9NEOP</name>
<dbReference type="AlphaFoldDB" id="A0A8J2QKJ3"/>
<reference evidence="2" key="1">
    <citation type="submission" date="2021-09" db="EMBL/GenBank/DDBJ databases">
        <authorList>
            <person name="Martin H S."/>
        </authorList>
    </citation>
    <scope>NUCLEOTIDE SEQUENCE</scope>
</reference>
<accession>A0A8J2QKJ3</accession>